<comment type="caution">
    <text evidence="2">The sequence shown here is derived from an EMBL/GenBank/DDBJ whole genome shotgun (WGS) entry which is preliminary data.</text>
</comment>
<reference evidence="2" key="1">
    <citation type="journal article" date="2021" name="PeerJ">
        <title>Extensive microbial diversity within the chicken gut microbiome revealed by metagenomics and culture.</title>
        <authorList>
            <person name="Gilroy R."/>
            <person name="Ravi A."/>
            <person name="Getino M."/>
            <person name="Pursley I."/>
            <person name="Horton D.L."/>
            <person name="Alikhan N.F."/>
            <person name="Baker D."/>
            <person name="Gharbi K."/>
            <person name="Hall N."/>
            <person name="Watson M."/>
            <person name="Adriaenssens E.M."/>
            <person name="Foster-Nyarko E."/>
            <person name="Jarju S."/>
            <person name="Secka A."/>
            <person name="Antonio M."/>
            <person name="Oren A."/>
            <person name="Chaudhuri R.R."/>
            <person name="La Ragione R."/>
            <person name="Hildebrand F."/>
            <person name="Pallen M.J."/>
        </authorList>
    </citation>
    <scope>NUCLEOTIDE SEQUENCE</scope>
    <source>
        <strain evidence="2">CHK32-1732</strain>
    </source>
</reference>
<evidence type="ECO:0000256" key="1">
    <source>
        <dbReference type="SAM" id="MobiDB-lite"/>
    </source>
</evidence>
<feature type="region of interest" description="Disordered" evidence="1">
    <location>
        <begin position="34"/>
        <end position="53"/>
    </location>
</feature>
<proteinExistence type="predicted"/>
<dbReference type="EMBL" id="DXGC01000008">
    <property type="protein sequence ID" value="HIW90206.1"/>
    <property type="molecule type" value="Genomic_DNA"/>
</dbReference>
<accession>A0A9D1RPB2</accession>
<sequence length="53" mass="5797">MDINAFIEPFQQIGQHFGQHGDQLQQAPEQARQLIEQNDPAPKAPASSVLGSL</sequence>
<organism evidence="2 3">
    <name type="scientific">Candidatus Corynebacterium avicola</name>
    <dbReference type="NCBI Taxonomy" id="2838527"/>
    <lineage>
        <taxon>Bacteria</taxon>
        <taxon>Bacillati</taxon>
        <taxon>Actinomycetota</taxon>
        <taxon>Actinomycetes</taxon>
        <taxon>Mycobacteriales</taxon>
        <taxon>Corynebacteriaceae</taxon>
        <taxon>Corynebacterium</taxon>
    </lineage>
</organism>
<name>A0A9D1RPB2_9CORY</name>
<evidence type="ECO:0000313" key="2">
    <source>
        <dbReference type="EMBL" id="HIW90206.1"/>
    </source>
</evidence>
<dbReference type="AlphaFoldDB" id="A0A9D1RPB2"/>
<protein>
    <submittedName>
        <fullName evidence="2">Uncharacterized protein</fullName>
    </submittedName>
</protein>
<evidence type="ECO:0000313" key="3">
    <source>
        <dbReference type="Proteomes" id="UP000824190"/>
    </source>
</evidence>
<reference evidence="2" key="2">
    <citation type="submission" date="2021-04" db="EMBL/GenBank/DDBJ databases">
        <authorList>
            <person name="Gilroy R."/>
        </authorList>
    </citation>
    <scope>NUCLEOTIDE SEQUENCE</scope>
    <source>
        <strain evidence="2">CHK32-1732</strain>
    </source>
</reference>
<dbReference type="Proteomes" id="UP000824190">
    <property type="component" value="Unassembled WGS sequence"/>
</dbReference>
<gene>
    <name evidence="2" type="ORF">H9870_00840</name>
</gene>